<sequence>MRNYLQMKQQVQRRIRNTTISTASADMGDWFEGAREWLMQYNWRCLRFTWTFVTVASQAEYGLTPLISDIRVVKFTTDIEKYLFPKDLQEIDLRDPNPSTTTYPNFYYLNGTRNVKNQPSSASVVTVSSDDASDDTQKIRITGLVGGIERTEELSLNGTTDVVGSLSFTEILYGPALDAVAVGVITATSNSAAVTLAELPPNKIAVDYTTLGLYLTPSTAGKTLTVRGDMELAVLVNDDDIWPAQVQQLGMQHVYARWLEYDGHQKAGPALAELFHPLSGRPGPMLSRALIKNMRELNRVHFIQGGRRGVSTQTLLLDGDFPPVW</sequence>
<proteinExistence type="predicted"/>
<name>A0A0F9T4G2_9ZZZZ</name>
<dbReference type="Pfam" id="PF24175">
    <property type="entry name" value="SU10_adaptor"/>
    <property type="match status" value="1"/>
</dbReference>
<protein>
    <submittedName>
        <fullName evidence="1">Uncharacterized protein</fullName>
    </submittedName>
</protein>
<dbReference type="EMBL" id="LAZR01000332">
    <property type="protein sequence ID" value="KKN74069.1"/>
    <property type="molecule type" value="Genomic_DNA"/>
</dbReference>
<organism evidence="1">
    <name type="scientific">marine sediment metagenome</name>
    <dbReference type="NCBI Taxonomy" id="412755"/>
    <lineage>
        <taxon>unclassified sequences</taxon>
        <taxon>metagenomes</taxon>
        <taxon>ecological metagenomes</taxon>
    </lineage>
</organism>
<evidence type="ECO:0000313" key="1">
    <source>
        <dbReference type="EMBL" id="KKN74069.1"/>
    </source>
</evidence>
<accession>A0A0F9T4G2</accession>
<comment type="caution">
    <text evidence="1">The sequence shown here is derived from an EMBL/GenBank/DDBJ whole genome shotgun (WGS) entry which is preliminary data.</text>
</comment>
<dbReference type="InterPro" id="IPR056209">
    <property type="entry name" value="SU10_adaptor"/>
</dbReference>
<dbReference type="AlphaFoldDB" id="A0A0F9T4G2"/>
<reference evidence="1" key="1">
    <citation type="journal article" date="2015" name="Nature">
        <title>Complex archaea that bridge the gap between prokaryotes and eukaryotes.</title>
        <authorList>
            <person name="Spang A."/>
            <person name="Saw J.H."/>
            <person name="Jorgensen S.L."/>
            <person name="Zaremba-Niedzwiedzka K."/>
            <person name="Martijn J."/>
            <person name="Lind A.E."/>
            <person name="van Eijk R."/>
            <person name="Schleper C."/>
            <person name="Guy L."/>
            <person name="Ettema T.J."/>
        </authorList>
    </citation>
    <scope>NUCLEOTIDE SEQUENCE</scope>
</reference>
<gene>
    <name evidence="1" type="ORF">LCGC14_0394090</name>
</gene>